<evidence type="ECO:0000256" key="5">
    <source>
        <dbReference type="ARBA" id="ARBA00058604"/>
    </source>
</evidence>
<organism evidence="10 11">
    <name type="scientific">Dehalogenimonas alkenigignens</name>
    <dbReference type="NCBI Taxonomy" id="1217799"/>
    <lineage>
        <taxon>Bacteria</taxon>
        <taxon>Bacillati</taxon>
        <taxon>Chloroflexota</taxon>
        <taxon>Dehalococcoidia</taxon>
        <taxon>Dehalococcoidales</taxon>
        <taxon>Dehalococcoidaceae</taxon>
        <taxon>Dehalogenimonas</taxon>
    </lineage>
</organism>
<evidence type="ECO:0000256" key="7">
    <source>
        <dbReference type="RuleBase" id="RU003930"/>
    </source>
</evidence>
<dbReference type="EMBL" id="LFDV01000002">
    <property type="protein sequence ID" value="KTB47473.1"/>
    <property type="molecule type" value="Genomic_DNA"/>
</dbReference>
<evidence type="ECO:0000259" key="8">
    <source>
        <dbReference type="Pfam" id="PF00281"/>
    </source>
</evidence>
<name>A0A0W0GFZ2_9CHLR</name>
<dbReference type="Gene3D" id="3.30.1440.10">
    <property type="match status" value="1"/>
</dbReference>
<reference evidence="10 11" key="1">
    <citation type="submission" date="2015-06" db="EMBL/GenBank/DDBJ databases">
        <title>Genome sequence of the organohalide-respiring Dehalogenimonas alkenigignens type strain (IP3-3T).</title>
        <authorList>
            <person name="Key T.A."/>
            <person name="Richmond D.P."/>
            <person name="Bowman K.S."/>
            <person name="Cho Y.-J."/>
            <person name="Chun J."/>
            <person name="da Costa M.S."/>
            <person name="Rainey F.A."/>
            <person name="Moe W.M."/>
        </authorList>
    </citation>
    <scope>NUCLEOTIDE SEQUENCE [LARGE SCALE GENOMIC DNA]</scope>
    <source>
        <strain evidence="10 11">IP3-3</strain>
    </source>
</reference>
<dbReference type="GO" id="GO:0019843">
    <property type="term" value="F:rRNA binding"/>
    <property type="evidence" value="ECO:0007669"/>
    <property type="project" value="UniProtKB-UniRule"/>
</dbReference>
<accession>A0A0W0GFZ2</accession>
<dbReference type="InterPro" id="IPR022803">
    <property type="entry name" value="Ribosomal_uL5_dom_sf"/>
</dbReference>
<comment type="function">
    <text evidence="5">This is one of the proteins that bind and probably mediate the attachment of the 5S RNA into the large ribosomal subunit, where it forms part of the central protuberance. In the 70S ribosome it contacts protein S13 of the 30S subunit (bridge B1b), connecting the 2 subunits; this bridge is implicated in subunit movement. Contacts the P site tRNA; the 5S rRNA and some of its associated proteins might help stabilize positioning of ribosome-bound tRNAs.</text>
</comment>
<keyword evidence="3 6" id="KW-0687">Ribonucleoprotein</keyword>
<protein>
    <recommendedName>
        <fullName evidence="4 6">Large ribosomal subunit protein uL5</fullName>
    </recommendedName>
</protein>
<comment type="caution">
    <text evidence="10">The sequence shown here is derived from an EMBL/GenBank/DDBJ whole genome shotgun (WGS) entry which is preliminary data.</text>
</comment>
<evidence type="ECO:0000256" key="1">
    <source>
        <dbReference type="ARBA" id="ARBA00008553"/>
    </source>
</evidence>
<dbReference type="PANTHER" id="PTHR11994">
    <property type="entry name" value="60S RIBOSOMAL PROTEIN L11-RELATED"/>
    <property type="match status" value="1"/>
</dbReference>
<evidence type="ECO:0000256" key="4">
    <source>
        <dbReference type="ARBA" id="ARBA00035245"/>
    </source>
</evidence>
<feature type="domain" description="Large ribosomal subunit protein uL5 N-terminal" evidence="8">
    <location>
        <begin position="24"/>
        <end position="81"/>
    </location>
</feature>
<dbReference type="STRING" id="1217799.DEALK_03180"/>
<evidence type="ECO:0000256" key="6">
    <source>
        <dbReference type="HAMAP-Rule" id="MF_01333"/>
    </source>
</evidence>
<dbReference type="GO" id="GO:0006412">
    <property type="term" value="P:translation"/>
    <property type="evidence" value="ECO:0007669"/>
    <property type="project" value="UniProtKB-UniRule"/>
</dbReference>
<dbReference type="InterPro" id="IPR031310">
    <property type="entry name" value="Ribosomal_uL5_N"/>
</dbReference>
<keyword evidence="2 6" id="KW-0689">Ribosomal protein</keyword>
<dbReference type="PIRSF" id="PIRSF002161">
    <property type="entry name" value="Ribosomal_L5"/>
    <property type="match status" value="1"/>
</dbReference>
<evidence type="ECO:0000313" key="10">
    <source>
        <dbReference type="EMBL" id="KTB47473.1"/>
    </source>
</evidence>
<comment type="function">
    <text evidence="6">This is 1 of the proteins that bind and probably mediate the attachment of the 5S RNA into the large ribosomal subunit, where it forms part of the central protuberance. In the 70S ribosome it contacts protein S13 of the 30S subunit (bridge B1b), connecting the 2 subunits; this bridge is implicated in subunit movement. Contacts the P site tRNA; the 5S rRNA and some of its associated proteins might help stabilize positioning of ribosome-bound tRNAs.</text>
</comment>
<dbReference type="InterPro" id="IPR031309">
    <property type="entry name" value="Ribosomal_uL5_C"/>
</dbReference>
<comment type="subunit">
    <text evidence="6">Part of the 50S ribosomal subunit; part of the 5S rRNA/L5/L18/L25 subcomplex. Contacts the 5S rRNA and the P site tRNA. Forms a bridge to the 30S subunit in the 70S ribosome.</text>
</comment>
<dbReference type="GO" id="GO:0003735">
    <property type="term" value="F:structural constituent of ribosome"/>
    <property type="evidence" value="ECO:0007669"/>
    <property type="project" value="InterPro"/>
</dbReference>
<evidence type="ECO:0000313" key="11">
    <source>
        <dbReference type="Proteomes" id="UP000053947"/>
    </source>
</evidence>
<keyword evidence="11" id="KW-1185">Reference proteome</keyword>
<dbReference type="GO" id="GO:0000049">
    <property type="term" value="F:tRNA binding"/>
    <property type="evidence" value="ECO:0007669"/>
    <property type="project" value="UniProtKB-UniRule"/>
</dbReference>
<dbReference type="OrthoDB" id="9806626at2"/>
<comment type="similarity">
    <text evidence="1 6 7">Belongs to the universal ribosomal protein uL5 family.</text>
</comment>
<evidence type="ECO:0000256" key="2">
    <source>
        <dbReference type="ARBA" id="ARBA00022980"/>
    </source>
</evidence>
<gene>
    <name evidence="6" type="primary">rplE</name>
    <name evidence="10" type="ORF">DEALK_03180</name>
</gene>
<dbReference type="SUPFAM" id="SSF55282">
    <property type="entry name" value="RL5-like"/>
    <property type="match status" value="1"/>
</dbReference>
<dbReference type="Pfam" id="PF00673">
    <property type="entry name" value="Ribosomal_L5_C"/>
    <property type="match status" value="1"/>
</dbReference>
<dbReference type="FunFam" id="3.30.1440.10:FF:000001">
    <property type="entry name" value="50S ribosomal protein L5"/>
    <property type="match status" value="1"/>
</dbReference>
<dbReference type="NCBIfam" id="NF000585">
    <property type="entry name" value="PRK00010.1"/>
    <property type="match status" value="1"/>
</dbReference>
<dbReference type="Proteomes" id="UP000053947">
    <property type="component" value="Unassembled WGS sequence"/>
</dbReference>
<sequence>MGGLKEKYVKEAVPRLKEAYGYANVMEIPRLTKVVLNVGVGKEASSNPKAVETAQADLATIAGQHPVVTRSKHSIANFKLRAGMPVGLKVTLRGQRMYNFLDKLISVVLPRLRDFQGVPADAFDGRGSYALGLKEQTVFPEIDFSKVDKMRGLEICIVTSAKTDAESRTLLEGIGMPFAKE</sequence>
<dbReference type="AlphaFoldDB" id="A0A0W0GFZ2"/>
<dbReference type="RefSeq" id="WP_058438072.1">
    <property type="nucleotide sequence ID" value="NZ_KQ758903.1"/>
</dbReference>
<feature type="domain" description="Large ribosomal subunit protein uL5 C-terminal" evidence="9">
    <location>
        <begin position="85"/>
        <end position="178"/>
    </location>
</feature>
<dbReference type="PATRIC" id="fig|1217799.6.peg.330"/>
<keyword evidence="6" id="KW-0694">RNA-binding</keyword>
<keyword evidence="6" id="KW-0820">tRNA-binding</keyword>
<evidence type="ECO:0000256" key="3">
    <source>
        <dbReference type="ARBA" id="ARBA00023274"/>
    </source>
</evidence>
<dbReference type="Pfam" id="PF00281">
    <property type="entry name" value="Ribosomal_L5"/>
    <property type="match status" value="1"/>
</dbReference>
<keyword evidence="6" id="KW-0699">rRNA-binding</keyword>
<dbReference type="GO" id="GO:0005840">
    <property type="term" value="C:ribosome"/>
    <property type="evidence" value="ECO:0007669"/>
    <property type="project" value="UniProtKB-KW"/>
</dbReference>
<dbReference type="InterPro" id="IPR020929">
    <property type="entry name" value="Ribosomal_uL5_CS"/>
</dbReference>
<dbReference type="GO" id="GO:1990904">
    <property type="term" value="C:ribonucleoprotein complex"/>
    <property type="evidence" value="ECO:0007669"/>
    <property type="project" value="UniProtKB-KW"/>
</dbReference>
<evidence type="ECO:0000259" key="9">
    <source>
        <dbReference type="Pfam" id="PF00673"/>
    </source>
</evidence>
<proteinExistence type="inferred from homology"/>
<dbReference type="HAMAP" id="MF_01333_B">
    <property type="entry name" value="Ribosomal_uL5_B"/>
    <property type="match status" value="1"/>
</dbReference>
<dbReference type="InterPro" id="IPR020930">
    <property type="entry name" value="Ribosomal_uL5_bac-type"/>
</dbReference>
<dbReference type="InterPro" id="IPR002132">
    <property type="entry name" value="Ribosomal_uL5"/>
</dbReference>
<dbReference type="PROSITE" id="PS00358">
    <property type="entry name" value="RIBOSOMAL_L5"/>
    <property type="match status" value="1"/>
</dbReference>